<dbReference type="OrthoDB" id="662136at2759"/>
<evidence type="ECO:0000259" key="8">
    <source>
        <dbReference type="PROSITE" id="PS50811"/>
    </source>
</evidence>
<feature type="domain" description="WRKY" evidence="8">
    <location>
        <begin position="152"/>
        <end position="218"/>
    </location>
</feature>
<dbReference type="PANTHER" id="PTHR32096">
    <property type="entry name" value="WRKY TRANSCRIPTION FACTOR 30-RELATED-RELATED"/>
    <property type="match status" value="1"/>
</dbReference>
<feature type="compositionally biased region" description="Polar residues" evidence="7">
    <location>
        <begin position="127"/>
        <end position="136"/>
    </location>
</feature>
<feature type="region of interest" description="Disordered" evidence="7">
    <location>
        <begin position="212"/>
        <end position="282"/>
    </location>
</feature>
<keyword evidence="3" id="KW-0238">DNA-binding</keyword>
<dbReference type="Proteomes" id="UP001058974">
    <property type="component" value="Chromosome 3"/>
</dbReference>
<comment type="caution">
    <text evidence="9">The sequence shown here is derived from an EMBL/GenBank/DDBJ whole genome shotgun (WGS) entry which is preliminary data.</text>
</comment>
<feature type="region of interest" description="Disordered" evidence="7">
    <location>
        <begin position="109"/>
        <end position="148"/>
    </location>
</feature>
<dbReference type="Gramene" id="Psat03G0349100-T1">
    <property type="protein sequence ID" value="KAI5428526.1"/>
    <property type="gene ID" value="KIW84_033491"/>
</dbReference>
<feature type="compositionally biased region" description="Basic and acidic residues" evidence="7">
    <location>
        <begin position="257"/>
        <end position="266"/>
    </location>
</feature>
<gene>
    <name evidence="9" type="ORF">KIW84_033491</name>
</gene>
<reference evidence="9 10" key="1">
    <citation type="journal article" date="2022" name="Nat. Genet.">
        <title>Improved pea reference genome and pan-genome highlight genomic features and evolutionary characteristics.</title>
        <authorList>
            <person name="Yang T."/>
            <person name="Liu R."/>
            <person name="Luo Y."/>
            <person name="Hu S."/>
            <person name="Wang D."/>
            <person name="Wang C."/>
            <person name="Pandey M.K."/>
            <person name="Ge S."/>
            <person name="Xu Q."/>
            <person name="Li N."/>
            <person name="Li G."/>
            <person name="Huang Y."/>
            <person name="Saxena R.K."/>
            <person name="Ji Y."/>
            <person name="Li M."/>
            <person name="Yan X."/>
            <person name="He Y."/>
            <person name="Liu Y."/>
            <person name="Wang X."/>
            <person name="Xiang C."/>
            <person name="Varshney R.K."/>
            <person name="Ding H."/>
            <person name="Gao S."/>
            <person name="Zong X."/>
        </authorList>
    </citation>
    <scope>NUCLEOTIDE SEQUENCE [LARGE SCALE GENOMIC DNA]</scope>
    <source>
        <strain evidence="9 10">cv. Zhongwan 6</strain>
    </source>
</reference>
<evidence type="ECO:0000256" key="7">
    <source>
        <dbReference type="SAM" id="MobiDB-lite"/>
    </source>
</evidence>
<evidence type="ECO:0000256" key="3">
    <source>
        <dbReference type="ARBA" id="ARBA00023125"/>
    </source>
</evidence>
<accession>A0A9D5B371</accession>
<evidence type="ECO:0000256" key="1">
    <source>
        <dbReference type="ARBA" id="ARBA00004123"/>
    </source>
</evidence>
<feature type="region of interest" description="Disordered" evidence="7">
    <location>
        <begin position="16"/>
        <end position="37"/>
    </location>
</feature>
<keyword evidence="4" id="KW-0804">Transcription</keyword>
<dbReference type="Gramene" id="Psat3g105520.1">
    <property type="protein sequence ID" value="Psat3g105520.1.cds"/>
    <property type="gene ID" value="Psat3g105520"/>
</dbReference>
<keyword evidence="2" id="KW-0805">Transcription regulation</keyword>
<evidence type="ECO:0000256" key="4">
    <source>
        <dbReference type="ARBA" id="ARBA00023163"/>
    </source>
</evidence>
<evidence type="ECO:0000313" key="10">
    <source>
        <dbReference type="Proteomes" id="UP001058974"/>
    </source>
</evidence>
<dbReference type="SMART" id="SM00774">
    <property type="entry name" value="WRKY"/>
    <property type="match status" value="1"/>
</dbReference>
<dbReference type="PANTHER" id="PTHR32096:SF144">
    <property type="entry name" value="TRANSCRIPTION FACTOR WRKY FAMILY-RELATED"/>
    <property type="match status" value="1"/>
</dbReference>
<dbReference type="AlphaFoldDB" id="A0A9D5B371"/>
<name>A0A9D5B371_PEA</name>
<feature type="compositionally biased region" description="Polar residues" evidence="7">
    <location>
        <begin position="220"/>
        <end position="231"/>
    </location>
</feature>
<dbReference type="FunFam" id="2.20.25.80:FF:000007">
    <property type="entry name" value="WRKY transcription factor 22"/>
    <property type="match status" value="1"/>
</dbReference>
<evidence type="ECO:0000313" key="9">
    <source>
        <dbReference type="EMBL" id="KAI5428526.1"/>
    </source>
</evidence>
<dbReference type="EMBL" id="JAMSHJ010000003">
    <property type="protein sequence ID" value="KAI5428526.1"/>
    <property type="molecule type" value="Genomic_DNA"/>
</dbReference>
<organism evidence="9 10">
    <name type="scientific">Pisum sativum</name>
    <name type="common">Garden pea</name>
    <name type="synonym">Lathyrus oleraceus</name>
    <dbReference type="NCBI Taxonomy" id="3888"/>
    <lineage>
        <taxon>Eukaryota</taxon>
        <taxon>Viridiplantae</taxon>
        <taxon>Streptophyta</taxon>
        <taxon>Embryophyta</taxon>
        <taxon>Tracheophyta</taxon>
        <taxon>Spermatophyta</taxon>
        <taxon>Magnoliopsida</taxon>
        <taxon>eudicotyledons</taxon>
        <taxon>Gunneridae</taxon>
        <taxon>Pentapetalae</taxon>
        <taxon>rosids</taxon>
        <taxon>fabids</taxon>
        <taxon>Fabales</taxon>
        <taxon>Fabaceae</taxon>
        <taxon>Papilionoideae</taxon>
        <taxon>50 kb inversion clade</taxon>
        <taxon>NPAAA clade</taxon>
        <taxon>Hologalegina</taxon>
        <taxon>IRL clade</taxon>
        <taxon>Fabeae</taxon>
        <taxon>Lathyrus</taxon>
    </lineage>
</organism>
<dbReference type="Gene3D" id="2.20.25.80">
    <property type="entry name" value="WRKY domain"/>
    <property type="match status" value="1"/>
</dbReference>
<comment type="subcellular location">
    <subcellularLocation>
        <location evidence="1">Nucleus</location>
    </subcellularLocation>
</comment>
<feature type="compositionally biased region" description="Acidic residues" evidence="7">
    <location>
        <begin position="267"/>
        <end position="280"/>
    </location>
</feature>
<keyword evidence="5" id="KW-0539">Nucleus</keyword>
<evidence type="ECO:0000256" key="6">
    <source>
        <dbReference type="ARBA" id="ARBA00060761"/>
    </source>
</evidence>
<dbReference type="GO" id="GO:0005634">
    <property type="term" value="C:nucleus"/>
    <property type="evidence" value="ECO:0007669"/>
    <property type="project" value="UniProtKB-SubCell"/>
</dbReference>
<dbReference type="InterPro" id="IPR003657">
    <property type="entry name" value="WRKY_dom"/>
</dbReference>
<dbReference type="PROSITE" id="PS50811">
    <property type="entry name" value="WRKY"/>
    <property type="match status" value="1"/>
</dbReference>
<dbReference type="Pfam" id="PF03106">
    <property type="entry name" value="WRKY"/>
    <property type="match status" value="1"/>
</dbReference>
<dbReference type="GO" id="GO:0003700">
    <property type="term" value="F:DNA-binding transcription factor activity"/>
    <property type="evidence" value="ECO:0007669"/>
    <property type="project" value="InterPro"/>
</dbReference>
<sequence>MEQDWDLHAVVRGCSTVTSTNTPTPTPSVSSSSSSVFPLQPEPSSAFSSIFTTEQKPQTFSLSTHPFELRTSIEELHELCKPFFSRSEPLSLQTSPLFSSFSYSSSVAPKLPQTQDKQQLQQRTKQSHQGDSLTNPRSKRRKNQLKKVCQVPVESLSSDIWAWRKYGQKPIKGSPYPRGYYRCSSSKGCLARKQVERNRSDPTMFIVTYTSEHNHPAPTHKNSLAGSSRQKPLTPPQGETTSKDLTKPPSSPEDEDVQKSDSKEDSLMDDEEGGGEDEFGLSEVVLTDDFFESLDELSQLGGSGDCFIDPFSSAIGIPNWAAATAAGGS</sequence>
<proteinExistence type="inferred from homology"/>
<evidence type="ECO:0000256" key="5">
    <source>
        <dbReference type="ARBA" id="ARBA00023242"/>
    </source>
</evidence>
<keyword evidence="10" id="KW-1185">Reference proteome</keyword>
<dbReference type="InterPro" id="IPR044810">
    <property type="entry name" value="WRKY_plant"/>
</dbReference>
<dbReference type="SUPFAM" id="SSF118290">
    <property type="entry name" value="WRKY DNA-binding domain"/>
    <property type="match status" value="1"/>
</dbReference>
<protein>
    <recommendedName>
        <fullName evidence="8">WRKY domain-containing protein</fullName>
    </recommendedName>
</protein>
<dbReference type="InterPro" id="IPR036576">
    <property type="entry name" value="WRKY_dom_sf"/>
</dbReference>
<feature type="compositionally biased region" description="Low complexity" evidence="7">
    <location>
        <begin position="109"/>
        <end position="124"/>
    </location>
</feature>
<evidence type="ECO:0000256" key="2">
    <source>
        <dbReference type="ARBA" id="ARBA00023015"/>
    </source>
</evidence>
<dbReference type="GO" id="GO:0000976">
    <property type="term" value="F:transcription cis-regulatory region binding"/>
    <property type="evidence" value="ECO:0007669"/>
    <property type="project" value="TreeGrafter"/>
</dbReference>
<comment type="similarity">
    <text evidence="6">Belongs to the WRKY group II-e family.</text>
</comment>
<feature type="compositionally biased region" description="Low complexity" evidence="7">
    <location>
        <begin position="16"/>
        <end position="36"/>
    </location>
</feature>